<keyword evidence="2" id="KW-1185">Reference proteome</keyword>
<dbReference type="InterPro" id="IPR014710">
    <property type="entry name" value="RmlC-like_jellyroll"/>
</dbReference>
<dbReference type="EMBL" id="BAABJX010000021">
    <property type="protein sequence ID" value="GAA4829366.1"/>
    <property type="molecule type" value="Genomic_DNA"/>
</dbReference>
<accession>A0ABP9D9V5</accession>
<evidence type="ECO:0000313" key="2">
    <source>
        <dbReference type="Proteomes" id="UP001500298"/>
    </source>
</evidence>
<reference evidence="2" key="1">
    <citation type="journal article" date="2019" name="Int. J. Syst. Evol. Microbiol.">
        <title>The Global Catalogue of Microorganisms (GCM) 10K type strain sequencing project: providing services to taxonomists for standard genome sequencing and annotation.</title>
        <authorList>
            <consortium name="The Broad Institute Genomics Platform"/>
            <consortium name="The Broad Institute Genome Sequencing Center for Infectious Disease"/>
            <person name="Wu L."/>
            <person name="Ma J."/>
        </authorList>
    </citation>
    <scope>NUCLEOTIDE SEQUENCE [LARGE SCALE GENOMIC DNA]</scope>
    <source>
        <strain evidence="2">JCM 18326</strain>
    </source>
</reference>
<dbReference type="SUPFAM" id="SSF51182">
    <property type="entry name" value="RmlC-like cupins"/>
    <property type="match status" value="1"/>
</dbReference>
<dbReference type="InterPro" id="IPR011051">
    <property type="entry name" value="RmlC_Cupin_sf"/>
</dbReference>
<gene>
    <name evidence="1" type="ORF">GCM10023331_13120</name>
</gene>
<evidence type="ECO:0000313" key="1">
    <source>
        <dbReference type="EMBL" id="GAA4829366.1"/>
    </source>
</evidence>
<protein>
    <recommendedName>
        <fullName evidence="3">Fe2OG dioxygenase domain-containing protein</fullName>
    </recommendedName>
</protein>
<dbReference type="Gene3D" id="2.60.120.10">
    <property type="entry name" value="Jelly Rolls"/>
    <property type="match status" value="1"/>
</dbReference>
<proteinExistence type="predicted"/>
<dbReference type="Proteomes" id="UP001500298">
    <property type="component" value="Unassembled WGS sequence"/>
</dbReference>
<organism evidence="1 2">
    <name type="scientific">Algivirga pacifica</name>
    <dbReference type="NCBI Taxonomy" id="1162670"/>
    <lineage>
        <taxon>Bacteria</taxon>
        <taxon>Pseudomonadati</taxon>
        <taxon>Bacteroidota</taxon>
        <taxon>Cytophagia</taxon>
        <taxon>Cytophagales</taxon>
        <taxon>Flammeovirgaceae</taxon>
        <taxon>Algivirga</taxon>
    </lineage>
</organism>
<comment type="caution">
    <text evidence="1">The sequence shown here is derived from an EMBL/GenBank/DDBJ whole genome shotgun (WGS) entry which is preliminary data.</text>
</comment>
<name>A0ABP9D9V5_9BACT</name>
<sequence>MKMTNNTKDIALFETSQTITLIEKILTKALEEGLPNLKQKIDHIIAFAGDDAAEETLNTIIATLTQSLLFEELLAKISVSQDYLNKVLKRSYYHKNGFDKLVLLQGENFKLRLHVFHPADRSTAMENIHDHRWHFASSILYGQFGMELFQEQEGGEEQRFAYTYHPALDKKDSYSVEERGKVQLGCIANHTLVAGMQYFLHREALHKITSMGKEGCVTLMLTAAGQKPTCKLYAAKPFEQEEVHMERFTEAQLLNRFNWLTNKLNDHQIAS</sequence>
<dbReference type="RefSeq" id="WP_345370271.1">
    <property type="nucleotide sequence ID" value="NZ_BAABJX010000021.1"/>
</dbReference>
<evidence type="ECO:0008006" key="3">
    <source>
        <dbReference type="Google" id="ProtNLM"/>
    </source>
</evidence>